<dbReference type="AlphaFoldDB" id="A0AA88WJF3"/>
<feature type="domain" description="Retrotransposon Copia-like N-terminal" evidence="1">
    <location>
        <begin position="15"/>
        <end position="50"/>
    </location>
</feature>
<dbReference type="Pfam" id="PF14244">
    <property type="entry name" value="Retrotran_gag_3"/>
    <property type="match status" value="1"/>
</dbReference>
<sequence length="472" mass="49984">MATQKDSTDILRPIQLNLDDANYLYWAQQMHRFLQGRRLWGYVSGSIKAPSCTDAAFEDKEADWVAENSKIIDWRSSLLNRNPAPTLAAALAEIKSEEVQKKTTAILTLPSSNQNILATPTALTTSSRPPFRKKWCDFYKLGFHSNDECKWISKNKKSVPGYTLPRSLSQPAAAVTNTVVSAAPSSSSTPTMELTADELAVISNYCLSQTGKSIVGCKWVYKIKTHADGSIEHYKAQLIAKGYTQSKSTARTESEQIGSTGASRNTGGIVISIRVGVGASRLENPRVSRWLARLRAPEAARTAIPRGVKREARALARHHPPVVARPDLKPDRAHHVQVPDAAGVATLAGAGALEGRDGDGEVVAVDQADVVEVLLAAEGDFGEGRRRCATDAVAEEGAAAVARGAAAAAGGVEGAAVAPPDAAGPGSREVEGVGFGRCEHEAAASEDGLAGAGLNAGPDWVGALVVHCYRCC</sequence>
<comment type="caution">
    <text evidence="2">The sequence shown here is derived from an EMBL/GenBank/DDBJ whole genome shotgun (WGS) entry which is preliminary data.</text>
</comment>
<organism evidence="2 3">
    <name type="scientific">Escallonia herrerae</name>
    <dbReference type="NCBI Taxonomy" id="1293975"/>
    <lineage>
        <taxon>Eukaryota</taxon>
        <taxon>Viridiplantae</taxon>
        <taxon>Streptophyta</taxon>
        <taxon>Embryophyta</taxon>
        <taxon>Tracheophyta</taxon>
        <taxon>Spermatophyta</taxon>
        <taxon>Magnoliopsida</taxon>
        <taxon>eudicotyledons</taxon>
        <taxon>Gunneridae</taxon>
        <taxon>Pentapetalae</taxon>
        <taxon>asterids</taxon>
        <taxon>campanulids</taxon>
        <taxon>Escalloniales</taxon>
        <taxon>Escalloniaceae</taxon>
        <taxon>Escallonia</taxon>
    </lineage>
</organism>
<name>A0AA88WJF3_9ASTE</name>
<accession>A0AA88WJF3</accession>
<evidence type="ECO:0000313" key="2">
    <source>
        <dbReference type="EMBL" id="KAK3027894.1"/>
    </source>
</evidence>
<dbReference type="EMBL" id="JAVXUP010000438">
    <property type="protein sequence ID" value="KAK3027894.1"/>
    <property type="molecule type" value="Genomic_DNA"/>
</dbReference>
<dbReference type="InterPro" id="IPR029472">
    <property type="entry name" value="Copia-like_N"/>
</dbReference>
<protein>
    <recommendedName>
        <fullName evidence="1">Retrotransposon Copia-like N-terminal domain-containing protein</fullName>
    </recommendedName>
</protein>
<gene>
    <name evidence="2" type="ORF">RJ639_040835</name>
</gene>
<dbReference type="Proteomes" id="UP001188597">
    <property type="component" value="Unassembled WGS sequence"/>
</dbReference>
<evidence type="ECO:0000259" key="1">
    <source>
        <dbReference type="Pfam" id="PF14244"/>
    </source>
</evidence>
<proteinExistence type="predicted"/>
<reference evidence="2" key="1">
    <citation type="submission" date="2022-12" db="EMBL/GenBank/DDBJ databases">
        <title>Draft genome assemblies for two species of Escallonia (Escalloniales).</title>
        <authorList>
            <person name="Chanderbali A."/>
            <person name="Dervinis C."/>
            <person name="Anghel I."/>
            <person name="Soltis D."/>
            <person name="Soltis P."/>
            <person name="Zapata F."/>
        </authorList>
    </citation>
    <scope>NUCLEOTIDE SEQUENCE</scope>
    <source>
        <strain evidence="2">UCBG64.0493</strain>
        <tissue evidence="2">Leaf</tissue>
    </source>
</reference>
<evidence type="ECO:0000313" key="3">
    <source>
        <dbReference type="Proteomes" id="UP001188597"/>
    </source>
</evidence>
<keyword evidence="3" id="KW-1185">Reference proteome</keyword>